<evidence type="ECO:0000259" key="15">
    <source>
        <dbReference type="PROSITE" id="PS51034"/>
    </source>
</evidence>
<organism evidence="16 17">
    <name type="scientific">Pyxicephalus adspersus</name>
    <name type="common">African bullfrog</name>
    <dbReference type="NCBI Taxonomy" id="30357"/>
    <lineage>
        <taxon>Eukaryota</taxon>
        <taxon>Metazoa</taxon>
        <taxon>Chordata</taxon>
        <taxon>Craniata</taxon>
        <taxon>Vertebrata</taxon>
        <taxon>Euteleostomi</taxon>
        <taxon>Amphibia</taxon>
        <taxon>Batrachia</taxon>
        <taxon>Anura</taxon>
        <taxon>Neobatrachia</taxon>
        <taxon>Ranoidea</taxon>
        <taxon>Pyxicephalidae</taxon>
        <taxon>Pyxicephalinae</taxon>
        <taxon>Pyxicephalus</taxon>
    </lineage>
</organism>
<dbReference type="InterPro" id="IPR048290">
    <property type="entry name" value="ZP_chr"/>
</dbReference>
<dbReference type="InterPro" id="IPR055356">
    <property type="entry name" value="ZP-N"/>
</dbReference>
<dbReference type="EMBL" id="DYDO01000002">
    <property type="protein sequence ID" value="DBA29849.1"/>
    <property type="molecule type" value="Genomic_DNA"/>
</dbReference>
<evidence type="ECO:0000256" key="8">
    <source>
        <dbReference type="ARBA" id="ARBA00022692"/>
    </source>
</evidence>
<dbReference type="GO" id="GO:0035805">
    <property type="term" value="C:egg coat"/>
    <property type="evidence" value="ECO:0007669"/>
    <property type="project" value="UniProtKB-SubCell"/>
</dbReference>
<gene>
    <name evidence="16" type="ORF">GDO54_005907</name>
</gene>
<protein>
    <recommendedName>
        <fullName evidence="3 14">Zona pellucida sperm-binding protein 3</fullName>
    </recommendedName>
</protein>
<dbReference type="FunFam" id="2.60.40.4100:FF:000002">
    <property type="entry name" value="Zona pellucida sperm-binding protein 3"/>
    <property type="match status" value="1"/>
</dbReference>
<dbReference type="FunFam" id="2.60.40.3210:FF:000001">
    <property type="entry name" value="Zona pellucida sperm-binding protein 3"/>
    <property type="match status" value="1"/>
</dbReference>
<dbReference type="Gene3D" id="2.60.40.3210">
    <property type="entry name" value="Zona pellucida, ZP-N domain"/>
    <property type="match status" value="1"/>
</dbReference>
<keyword evidence="10 14" id="KW-1133">Transmembrane helix</keyword>
<dbReference type="PANTHER" id="PTHR11576:SF2">
    <property type="entry name" value="ZONA PELLUCIDA SPERM-BINDING PROTEIN 3"/>
    <property type="match status" value="1"/>
</dbReference>
<keyword evidence="9 14" id="KW-0732">Signal</keyword>
<keyword evidence="4 14" id="KW-1003">Cell membrane</keyword>
<comment type="similarity">
    <text evidence="2 14">Belongs to the ZP domain family. ZPC subfamily.</text>
</comment>
<feature type="transmembrane region" description="Helical" evidence="14">
    <location>
        <begin position="406"/>
        <end position="427"/>
    </location>
</feature>
<dbReference type="Gene3D" id="2.60.40.4100">
    <property type="entry name" value="Zona pellucida, ZP-C domain"/>
    <property type="match status" value="1"/>
</dbReference>
<evidence type="ECO:0000256" key="10">
    <source>
        <dbReference type="ARBA" id="ARBA00022989"/>
    </source>
</evidence>
<dbReference type="GO" id="GO:0035804">
    <property type="term" value="F:structural constituent of egg coat"/>
    <property type="evidence" value="ECO:0007669"/>
    <property type="project" value="UniProtKB-UniRule"/>
</dbReference>
<comment type="PTM">
    <text evidence="14">Proteolytically cleaved before the transmembrane segment to yield the secreted ectodomain incorporated in the zona pellucida.</text>
</comment>
<evidence type="ECO:0000313" key="17">
    <source>
        <dbReference type="Proteomes" id="UP001181693"/>
    </source>
</evidence>
<comment type="function">
    <text evidence="14">Component of the zona pellucida, an extracellular matrix surrounding oocytes which mediates sperm binding, induction of the acrosome reaction and prevents post-fertilization polyspermy. The zona pellucida is composed of 3 to 4 glycoproteins, ZP1, ZP2, ZP3, and ZP4. ZP3 is essential for sperm binding and zona matrix formation.</text>
</comment>
<keyword evidence="7 14" id="KW-0165">Cleavage on pair of basic residues</keyword>
<evidence type="ECO:0000256" key="9">
    <source>
        <dbReference type="ARBA" id="ARBA00022729"/>
    </source>
</evidence>
<keyword evidence="8 14" id="KW-0812">Transmembrane</keyword>
<keyword evidence="11 14" id="KW-0472">Membrane</keyword>
<evidence type="ECO:0000256" key="2">
    <source>
        <dbReference type="ARBA" id="ARBA00006735"/>
    </source>
</evidence>
<dbReference type="PRINTS" id="PR00023">
    <property type="entry name" value="ZPELLUCIDA"/>
</dbReference>
<keyword evidence="5 14" id="KW-0964">Secreted</keyword>
<dbReference type="Pfam" id="PF00100">
    <property type="entry name" value="Zona_pellucida"/>
    <property type="match status" value="1"/>
</dbReference>
<evidence type="ECO:0000256" key="6">
    <source>
        <dbReference type="ARBA" id="ARBA00022530"/>
    </source>
</evidence>
<dbReference type="Pfam" id="PF23344">
    <property type="entry name" value="ZP-N"/>
    <property type="match status" value="1"/>
</dbReference>
<dbReference type="GO" id="GO:0032190">
    <property type="term" value="F:acrosin binding"/>
    <property type="evidence" value="ECO:0007669"/>
    <property type="project" value="TreeGrafter"/>
</dbReference>
<dbReference type="SMART" id="SM00241">
    <property type="entry name" value="ZP"/>
    <property type="match status" value="1"/>
</dbReference>
<keyword evidence="17" id="KW-1185">Reference proteome</keyword>
<accession>A0AAV3AES7</accession>
<evidence type="ECO:0000256" key="7">
    <source>
        <dbReference type="ARBA" id="ARBA00022685"/>
    </source>
</evidence>
<comment type="caution">
    <text evidence="16">The sequence shown here is derived from an EMBL/GenBank/DDBJ whole genome shotgun (WGS) entry which is preliminary data.</text>
</comment>
<dbReference type="AlphaFoldDB" id="A0AAV3AES7"/>
<keyword evidence="6 14" id="KW-0272">Extracellular matrix</keyword>
<evidence type="ECO:0000256" key="5">
    <source>
        <dbReference type="ARBA" id="ARBA00022525"/>
    </source>
</evidence>
<evidence type="ECO:0000256" key="11">
    <source>
        <dbReference type="ARBA" id="ARBA00023136"/>
    </source>
</evidence>
<dbReference type="Proteomes" id="UP001181693">
    <property type="component" value="Unassembled WGS sequence"/>
</dbReference>
<evidence type="ECO:0000256" key="4">
    <source>
        <dbReference type="ARBA" id="ARBA00022475"/>
    </source>
</evidence>
<feature type="domain" description="ZP" evidence="15">
    <location>
        <begin position="60"/>
        <end position="321"/>
    </location>
</feature>
<dbReference type="PANTHER" id="PTHR11576">
    <property type="entry name" value="ZONA PELLUCIDA SPERM-BINDING PROTEIN 3"/>
    <property type="match status" value="1"/>
</dbReference>
<dbReference type="GO" id="GO:0007339">
    <property type="term" value="P:binding of sperm to zona pellucida"/>
    <property type="evidence" value="ECO:0007669"/>
    <property type="project" value="UniProtKB-UniRule"/>
</dbReference>
<keyword evidence="13" id="KW-0325">Glycoprotein</keyword>
<dbReference type="InterPro" id="IPR042235">
    <property type="entry name" value="ZP-C_dom"/>
</dbReference>
<dbReference type="InterPro" id="IPR055355">
    <property type="entry name" value="ZP-C"/>
</dbReference>
<dbReference type="GO" id="GO:2000344">
    <property type="term" value="P:positive regulation of acrosome reaction"/>
    <property type="evidence" value="ECO:0007669"/>
    <property type="project" value="UniProtKB-UniRule"/>
</dbReference>
<dbReference type="InterPro" id="IPR001507">
    <property type="entry name" value="ZP_dom"/>
</dbReference>
<keyword evidence="12 14" id="KW-1015">Disulfide bond</keyword>
<name>A0AAV3AES7_PYXAD</name>
<evidence type="ECO:0000256" key="1">
    <source>
        <dbReference type="ARBA" id="ARBA00004498"/>
    </source>
</evidence>
<dbReference type="GO" id="GO:0005886">
    <property type="term" value="C:plasma membrane"/>
    <property type="evidence" value="ECO:0007669"/>
    <property type="project" value="UniProtKB-SubCell"/>
</dbReference>
<sequence length="441" mass="48287">MAGWRDYQRRLPAHGSSRLGGAVYGFGASRGGTQRGSAGAYAAERFRQFPQIEISPINVLCEENTILVSVRRDFYRNGRSVNPSDLSLGTQRCKPTDPSVDPIIFHVSLQECGNIVQMTADWMIYSTKLIYKPTSPGNVPISRTSPAVIPINCYYTRYGNVSSKDVKPTWIPFSTTVSNEERLNFSLRLMAEDWSGPRSSSVFYLGDILYIEASVNTYNHVGMILYVDRCVATVSPDIKSSPSYDIIADNGCLVDGIQEDASSAFVAPRVVPDKLQFTVDAFRFLAVDVSLIYIACFLRAAPTTQVPDSMNKACSYNKATNSWSAVEGPANVCQCCATSTCLNLGGPVGGGRSRFGRPRTFGKREALEEPIIEKEQTVTTLGPLLVIGPKQSKMAVTKEDSAPVELWVMVAAGCLSLLIVFVCGVLIRKFLKKPHILSVEN</sequence>
<reference evidence="16" key="1">
    <citation type="thesis" date="2020" institute="ProQuest LLC" country="789 East Eisenhower Parkway, Ann Arbor, MI, USA">
        <title>Comparative Genomics and Chromosome Evolution.</title>
        <authorList>
            <person name="Mudd A.B."/>
        </authorList>
    </citation>
    <scope>NUCLEOTIDE SEQUENCE</scope>
    <source>
        <strain evidence="16">1538</strain>
        <tissue evidence="16">Blood</tissue>
    </source>
</reference>
<proteinExistence type="inferred from homology"/>
<comment type="domain">
    <text evidence="14">The ZP domain is involved in the polymerization of the ZP proteins to form the zona pellucida.</text>
</comment>
<evidence type="ECO:0000256" key="13">
    <source>
        <dbReference type="ARBA" id="ARBA00023180"/>
    </source>
</evidence>
<evidence type="ECO:0000256" key="3">
    <source>
        <dbReference type="ARBA" id="ARBA00017980"/>
    </source>
</evidence>
<dbReference type="PROSITE" id="PS51034">
    <property type="entry name" value="ZP_2"/>
    <property type="match status" value="1"/>
</dbReference>
<comment type="subcellular location">
    <subcellularLocation>
        <location evidence="1">Secreted</location>
        <location evidence="1">Extracellular space</location>
        <location evidence="1">Extracellular matrix</location>
    </subcellularLocation>
    <subcellularLocation>
        <location evidence="14">Zona pellucida</location>
    </subcellularLocation>
    <subcellularLocation>
        <location evidence="14">Cell membrane</location>
        <topology evidence="14">Single-pass type I membrane protein</topology>
    </subcellularLocation>
</comment>
<evidence type="ECO:0000256" key="14">
    <source>
        <dbReference type="RuleBase" id="RU367066"/>
    </source>
</evidence>
<dbReference type="GO" id="GO:0035803">
    <property type="term" value="P:egg coat formation"/>
    <property type="evidence" value="ECO:0007669"/>
    <property type="project" value="UniProtKB-UniRule"/>
</dbReference>
<evidence type="ECO:0000256" key="12">
    <source>
        <dbReference type="ARBA" id="ARBA00023157"/>
    </source>
</evidence>
<evidence type="ECO:0000313" key="16">
    <source>
        <dbReference type="EMBL" id="DBA29849.1"/>
    </source>
</evidence>